<comment type="cofactor">
    <cofactor evidence="4">
        <name>Mg(2+)</name>
        <dbReference type="ChEBI" id="CHEBI:18420"/>
    </cofactor>
    <text evidence="4">Binds 2 magnesium ions per subunit.</text>
</comment>
<dbReference type="NCBIfam" id="TIGR01990">
    <property type="entry name" value="bPGM"/>
    <property type="match status" value="1"/>
</dbReference>
<protein>
    <submittedName>
        <fullName evidence="6">Beta-phosphoglucomutase</fullName>
    </submittedName>
</protein>
<dbReference type="InterPro" id="IPR010972">
    <property type="entry name" value="Beta-PGM"/>
</dbReference>
<dbReference type="GO" id="GO:0005975">
    <property type="term" value="P:carbohydrate metabolic process"/>
    <property type="evidence" value="ECO:0007669"/>
    <property type="project" value="InterPro"/>
</dbReference>
<feature type="binding site" evidence="3">
    <location>
        <position position="146"/>
    </location>
    <ligand>
        <name>substrate</name>
    </ligand>
</feature>
<sequence length="222" mass="23896">MKGAIFDLDGVITDTAKFHFAAWSQLASEKLGLKLPASFETELKGISRIESLERILDFGGLRDKYTAEQVEELAAEKNGYYLKAIDTLTKDDILPGITRLIGELKEHDVKLSVASASKNAPVILKKLGLFDKFDAIADPSKVEHGKPAPDIFLAGARAVSLDPKDCVGVEDAVAGVAAIKAANMTAVAVGDPEELGKADAVVPTTDDFSYALFEETWEKSRN</sequence>
<feature type="binding site" evidence="3">
    <location>
        <position position="23"/>
    </location>
    <ligand>
        <name>substrate</name>
    </ligand>
</feature>
<feature type="site" description="Important for catalytic activity and assists the phosphoryl transfer reaction to Asp8 by balancing charge and orienting the reacting groups" evidence="5">
    <location>
        <position position="115"/>
    </location>
</feature>
<dbReference type="SFLD" id="SFLDS00003">
    <property type="entry name" value="Haloacid_Dehalogenase"/>
    <property type="match status" value="1"/>
</dbReference>
<dbReference type="NCBIfam" id="TIGR02009">
    <property type="entry name" value="PGMB-YQAB-SF"/>
    <property type="match status" value="1"/>
</dbReference>
<reference evidence="7" key="1">
    <citation type="submission" date="2016-10" db="EMBL/GenBank/DDBJ databases">
        <authorList>
            <person name="Varghese N."/>
            <person name="Submissions S."/>
        </authorList>
    </citation>
    <scope>NUCLEOTIDE SEQUENCE [LARGE SCALE GENOMIC DNA]</scope>
    <source>
        <strain evidence="7">DSM 20403</strain>
    </source>
</reference>
<dbReference type="OrthoDB" id="9797743at2"/>
<dbReference type="InterPro" id="IPR023198">
    <property type="entry name" value="PGP-like_dom2"/>
</dbReference>
<dbReference type="InterPro" id="IPR023214">
    <property type="entry name" value="HAD_sf"/>
</dbReference>
<dbReference type="GO" id="GO:0000287">
    <property type="term" value="F:magnesium ion binding"/>
    <property type="evidence" value="ECO:0007669"/>
    <property type="project" value="InterPro"/>
</dbReference>
<dbReference type="Pfam" id="PF00702">
    <property type="entry name" value="Hydrolase"/>
    <property type="match status" value="1"/>
</dbReference>
<dbReference type="Gene3D" id="3.40.50.1000">
    <property type="entry name" value="HAD superfamily/HAD-like"/>
    <property type="match status" value="1"/>
</dbReference>
<dbReference type="Gene3D" id="1.10.150.240">
    <property type="entry name" value="Putative phosphatase, domain 2"/>
    <property type="match status" value="1"/>
</dbReference>
<proteinExistence type="inferred from homology"/>
<feature type="site" description="Important for catalytic activity and assists the phosphoryl transfer reaction to Asp8 by balancing charge and orienting the reacting groups" evidence="5">
    <location>
        <position position="146"/>
    </location>
</feature>
<dbReference type="CDD" id="cd02598">
    <property type="entry name" value="HAD_BPGM"/>
    <property type="match status" value="1"/>
</dbReference>
<feature type="binding site" evidence="4">
    <location>
        <position position="170"/>
    </location>
    <ligand>
        <name>Mg(2+)</name>
        <dbReference type="ChEBI" id="CHEBI:18420"/>
    </ligand>
</feature>
<dbReference type="GO" id="GO:0008801">
    <property type="term" value="F:beta-phosphoglucomutase activity"/>
    <property type="evidence" value="ECO:0007669"/>
    <property type="project" value="InterPro"/>
</dbReference>
<dbReference type="AlphaFoldDB" id="A0A1I2SLU3"/>
<feature type="active site" description="Proton donor/acceptor" evidence="2">
    <location>
        <position position="9"/>
    </location>
</feature>
<evidence type="ECO:0000313" key="6">
    <source>
        <dbReference type="EMBL" id="SFG53702.1"/>
    </source>
</evidence>
<dbReference type="SUPFAM" id="SSF56784">
    <property type="entry name" value="HAD-like"/>
    <property type="match status" value="1"/>
</dbReference>
<dbReference type="GeneID" id="29802048"/>
<keyword evidence="4" id="KW-0479">Metal-binding</keyword>
<evidence type="ECO:0000256" key="2">
    <source>
        <dbReference type="PIRSR" id="PIRSR610972-1"/>
    </source>
</evidence>
<dbReference type="InterPro" id="IPR010976">
    <property type="entry name" value="B-phosphoglucomutase_hydrolase"/>
</dbReference>
<feature type="binding site" evidence="3">
    <location>
        <begin position="43"/>
        <end position="48"/>
    </location>
    <ligand>
        <name>substrate</name>
    </ligand>
</feature>
<feature type="active site" description="Nucleophile" evidence="2">
    <location>
        <position position="7"/>
    </location>
</feature>
<name>A0A1I2SLU3_9LACO</name>
<evidence type="ECO:0000256" key="3">
    <source>
        <dbReference type="PIRSR" id="PIRSR610972-2"/>
    </source>
</evidence>
<feature type="binding site" evidence="3">
    <location>
        <begin position="115"/>
        <end position="119"/>
    </location>
    <ligand>
        <name>substrate</name>
    </ligand>
</feature>
<dbReference type="PANTHER" id="PTHR18901">
    <property type="entry name" value="2-DEOXYGLUCOSE-6-PHOSPHATE PHOSPHATASE 2"/>
    <property type="match status" value="1"/>
</dbReference>
<gene>
    <name evidence="6" type="ORF">SAMN02910432_01749</name>
</gene>
<feature type="binding site" evidence="3">
    <location>
        <begin position="7"/>
        <end position="9"/>
    </location>
    <ligand>
        <name>substrate</name>
    </ligand>
</feature>
<evidence type="ECO:0000256" key="5">
    <source>
        <dbReference type="PIRSR" id="PIRSR610972-4"/>
    </source>
</evidence>
<evidence type="ECO:0000256" key="4">
    <source>
        <dbReference type="PIRSR" id="PIRSR610972-3"/>
    </source>
</evidence>
<dbReference type="SFLD" id="SFLDG01129">
    <property type="entry name" value="C1.5:_HAD__Beta-PGM__Phosphata"/>
    <property type="match status" value="1"/>
</dbReference>
<organism evidence="6 7">
    <name type="scientific">Ligilactobacillus ruminis DSM 20403 = NBRC 102161</name>
    <dbReference type="NCBI Taxonomy" id="1423798"/>
    <lineage>
        <taxon>Bacteria</taxon>
        <taxon>Bacillati</taxon>
        <taxon>Bacillota</taxon>
        <taxon>Bacilli</taxon>
        <taxon>Lactobacillales</taxon>
        <taxon>Lactobacillaceae</taxon>
        <taxon>Ligilactobacillus</taxon>
    </lineage>
</organism>
<dbReference type="SFLD" id="SFLDG01135">
    <property type="entry name" value="C1.5.6:_HAD__Beta-PGM__Phospha"/>
    <property type="match status" value="1"/>
</dbReference>
<keyword evidence="4" id="KW-0460">Magnesium</keyword>
<feature type="binding site" evidence="4">
    <location>
        <position position="9"/>
    </location>
    <ligand>
        <name>Mg(2+)</name>
        <dbReference type="ChEBI" id="CHEBI:18420"/>
    </ligand>
</feature>
<feature type="binding site" evidence="4">
    <location>
        <position position="171"/>
    </location>
    <ligand>
        <name>Mg(2+)</name>
        <dbReference type="ChEBI" id="CHEBI:18420"/>
    </ligand>
</feature>
<accession>A0A1I2SLU3</accession>
<feature type="binding site" evidence="4">
    <location>
        <position position="7"/>
    </location>
    <ligand>
        <name>Mg(2+)</name>
        <dbReference type="ChEBI" id="CHEBI:18420"/>
    </ligand>
</feature>
<evidence type="ECO:0000256" key="1">
    <source>
        <dbReference type="ARBA" id="ARBA00006171"/>
    </source>
</evidence>
<feature type="binding site" evidence="3">
    <location>
        <position position="77"/>
    </location>
    <ligand>
        <name>substrate</name>
    </ligand>
</feature>
<feature type="binding site" evidence="3">
    <location>
        <position position="51"/>
    </location>
    <ligand>
        <name>substrate</name>
    </ligand>
</feature>
<dbReference type="InterPro" id="IPR006439">
    <property type="entry name" value="HAD-SF_hydro_IA"/>
</dbReference>
<dbReference type="NCBIfam" id="TIGR01509">
    <property type="entry name" value="HAD-SF-IA-v3"/>
    <property type="match status" value="1"/>
</dbReference>
<dbReference type="Proteomes" id="UP000182635">
    <property type="component" value="Unassembled WGS sequence"/>
</dbReference>
<comment type="similarity">
    <text evidence="1">Belongs to the HAD-like hydrolase superfamily. CbbY/CbbZ/Gph/YieH family.</text>
</comment>
<dbReference type="EMBL" id="FOPI01000033">
    <property type="protein sequence ID" value="SFG53702.1"/>
    <property type="molecule type" value="Genomic_DNA"/>
</dbReference>
<dbReference type="RefSeq" id="WP_014074267.1">
    <property type="nucleotide sequence ID" value="NZ_AYYL01000045.1"/>
</dbReference>
<evidence type="ECO:0000313" key="7">
    <source>
        <dbReference type="Proteomes" id="UP000182635"/>
    </source>
</evidence>
<dbReference type="InterPro" id="IPR036412">
    <property type="entry name" value="HAD-like_sf"/>
</dbReference>
<dbReference type="PANTHER" id="PTHR18901:SF38">
    <property type="entry name" value="PSEUDOURIDINE-5'-PHOSPHATASE"/>
    <property type="match status" value="1"/>
</dbReference>